<dbReference type="KEGG" id="nta:107767643"/>
<reference evidence="1" key="1">
    <citation type="submission" date="2025-08" db="UniProtKB">
        <authorList>
            <consortium name="RefSeq"/>
        </authorList>
    </citation>
    <scope>IDENTIFICATION</scope>
</reference>
<accession>A0A1S3XQH0</accession>
<dbReference type="AlphaFoldDB" id="A0A1S3XQH0"/>
<organism evidence="1">
    <name type="scientific">Nicotiana tabacum</name>
    <name type="common">Common tobacco</name>
    <dbReference type="NCBI Taxonomy" id="4097"/>
    <lineage>
        <taxon>Eukaryota</taxon>
        <taxon>Viridiplantae</taxon>
        <taxon>Streptophyta</taxon>
        <taxon>Embryophyta</taxon>
        <taxon>Tracheophyta</taxon>
        <taxon>Spermatophyta</taxon>
        <taxon>Magnoliopsida</taxon>
        <taxon>eudicotyledons</taxon>
        <taxon>Gunneridae</taxon>
        <taxon>Pentapetalae</taxon>
        <taxon>asterids</taxon>
        <taxon>lamiids</taxon>
        <taxon>Solanales</taxon>
        <taxon>Solanaceae</taxon>
        <taxon>Nicotianoideae</taxon>
        <taxon>Nicotianeae</taxon>
        <taxon>Nicotiana</taxon>
    </lineage>
</organism>
<dbReference type="PaxDb" id="4097-A0A1S3XQH0"/>
<name>A0A1S3XQH0_TOBAC</name>
<sequence>MADKKASSSLVVKPKGNNEEGISAPDKLVKMLTQMCKDEGIIPANEYKDLLIREMSTQDGSLTRKGLRMFVLGVRAEKLYSNQQVLRETMSSLSQEISKLVKIQKQIEETRLKVESGNMSFIEKLSSEIPQVIEETILRQNEYDPYEQREDMGEVISSTLGKVDVGKPAASQPYRAPATIKSHPIHENKRESMDDIRPLITPDKLENIDLTGLAFSEEEDTFVNVAIQELNLTKKSVLSDRKAINAMLYGPSKEPVNKQELNQITTTTTTTTITITITTVPKFQTSWGRPVICSQRPVNPQCWAKLMTWHKASISIKIPLLVPTTCRGVLARIDLPQES</sequence>
<proteinExistence type="predicted"/>
<dbReference type="OrthoDB" id="10291161at2759"/>
<protein>
    <submittedName>
        <fullName evidence="1">Uncharacterized protein isoform X1</fullName>
    </submittedName>
</protein>
<evidence type="ECO:0000313" key="1">
    <source>
        <dbReference type="RefSeq" id="XP_016442196.1"/>
    </source>
</evidence>
<dbReference type="RefSeq" id="XP_016442196.1">
    <property type="nucleotide sequence ID" value="XM_016586710.1"/>
</dbReference>
<gene>
    <name evidence="1" type="primary">LOC107767643</name>
</gene>